<dbReference type="Proteomes" id="UP000324800">
    <property type="component" value="Unassembled WGS sequence"/>
</dbReference>
<proteinExistence type="predicted"/>
<evidence type="ECO:0000313" key="1">
    <source>
        <dbReference type="EMBL" id="KAA6358025.1"/>
    </source>
</evidence>
<gene>
    <name evidence="1" type="ORF">EZS28_046448</name>
</gene>
<dbReference type="EMBL" id="SNRW01030484">
    <property type="protein sequence ID" value="KAA6358025.1"/>
    <property type="molecule type" value="Genomic_DNA"/>
</dbReference>
<name>A0A5J4TKK0_9EUKA</name>
<protein>
    <submittedName>
        <fullName evidence="1">Uncharacterized protein</fullName>
    </submittedName>
</protein>
<dbReference type="AlphaFoldDB" id="A0A5J4TKK0"/>
<reference evidence="1 2" key="1">
    <citation type="submission" date="2019-03" db="EMBL/GenBank/DDBJ databases">
        <title>Single cell metagenomics reveals metabolic interactions within the superorganism composed of flagellate Streblomastix strix and complex community of Bacteroidetes bacteria on its surface.</title>
        <authorList>
            <person name="Treitli S.C."/>
            <person name="Kolisko M."/>
            <person name="Husnik F."/>
            <person name="Keeling P."/>
            <person name="Hampl V."/>
        </authorList>
    </citation>
    <scope>NUCLEOTIDE SEQUENCE [LARGE SCALE GENOMIC DNA]</scope>
    <source>
        <strain evidence="1">ST1C</strain>
    </source>
</reference>
<accession>A0A5J4TKK0</accession>
<evidence type="ECO:0000313" key="2">
    <source>
        <dbReference type="Proteomes" id="UP000324800"/>
    </source>
</evidence>
<comment type="caution">
    <text evidence="1">The sequence shown here is derived from an EMBL/GenBank/DDBJ whole genome shotgun (WGS) entry which is preliminary data.</text>
</comment>
<organism evidence="1 2">
    <name type="scientific">Streblomastix strix</name>
    <dbReference type="NCBI Taxonomy" id="222440"/>
    <lineage>
        <taxon>Eukaryota</taxon>
        <taxon>Metamonada</taxon>
        <taxon>Preaxostyla</taxon>
        <taxon>Oxymonadida</taxon>
        <taxon>Streblomastigidae</taxon>
        <taxon>Streblomastix</taxon>
    </lineage>
</organism>
<sequence>MISPMIREDRYFQKINCGDLIQILGWNRQKVNFANNIFSRVLSKLMQQSSRVKTDHIEWNDSEIKINLPETDSLKKFFEALVRGRVCRSVVAVDNSGSSPISVSNSAGSKD</sequence>